<dbReference type="PROSITE" id="PS00266">
    <property type="entry name" value="SOMATOTROPIN_1"/>
    <property type="match status" value="1"/>
</dbReference>
<dbReference type="GO" id="GO:0046872">
    <property type="term" value="F:metal ion binding"/>
    <property type="evidence" value="ECO:0007669"/>
    <property type="project" value="UniProtKB-KW"/>
</dbReference>
<dbReference type="EMBL" id="KE672156">
    <property type="protein sequence ID" value="ERE79506.1"/>
    <property type="molecule type" value="Genomic_DNA"/>
</dbReference>
<dbReference type="GO" id="GO:0031667">
    <property type="term" value="P:response to nutrient levels"/>
    <property type="evidence" value="ECO:0007669"/>
    <property type="project" value="TreeGrafter"/>
</dbReference>
<keyword evidence="4" id="KW-0862">Zinc</keyword>
<dbReference type="AlphaFoldDB" id="A0A061IDD4"/>
<evidence type="ECO:0000313" key="7">
    <source>
        <dbReference type="Proteomes" id="UP000030759"/>
    </source>
</evidence>
<keyword evidence="4" id="KW-0479">Metal-binding</keyword>
<proteinExistence type="inferred from homology"/>
<evidence type="ECO:0000256" key="1">
    <source>
        <dbReference type="ARBA" id="ARBA00004613"/>
    </source>
</evidence>
<dbReference type="PANTHER" id="PTHR11417">
    <property type="entry name" value="SOMATOTROPIN,PROLACTIN"/>
    <property type="match status" value="1"/>
</dbReference>
<dbReference type="InterPro" id="IPR018116">
    <property type="entry name" value="Somatotropin_CS"/>
</dbReference>
<dbReference type="GO" id="GO:0030879">
    <property type="term" value="P:mammary gland development"/>
    <property type="evidence" value="ECO:0007669"/>
    <property type="project" value="TreeGrafter"/>
</dbReference>
<sequence length="262" mass="30053">MVIVKLKFTEKTIGSFGSMTNECDYYWVLLLLSVSNLLQWENVTCAPIHENKTEQGDVSLKDLFDHAITLSQTTSALTTEMRKLFFSDGFSANMFKKFVLDFFKDKMYMIKILNSCHTFSLNTPETVEEARDISFEDFLKMILSIVHSWNNPLHHLVTELGGMKGAPDAILSRAKGVETINSELLENIMTILSKIHPGLKENETYPVWTDLASLQAADEECHFFALYKLFYCLRVDTYTIDLYLKYLRCLLVKGDICSSLEF</sequence>
<dbReference type="SUPFAM" id="SSF47266">
    <property type="entry name" value="4-helical cytokines"/>
    <property type="match status" value="1"/>
</dbReference>
<dbReference type="InterPro" id="IPR001400">
    <property type="entry name" value="Somatotropin/Prolactin"/>
</dbReference>
<accession>A0A061IDD4</accession>
<protein>
    <submittedName>
        <fullName evidence="6">Prolactin-7C1-like protein</fullName>
    </submittedName>
</protein>
<keyword evidence="3" id="KW-0964">Secreted</keyword>
<gene>
    <name evidence="6" type="ORF">H671_3g9551</name>
</gene>
<dbReference type="PROSITE" id="PS00338">
    <property type="entry name" value="SOMATOTROPIN_2"/>
    <property type="match status" value="1"/>
</dbReference>
<dbReference type="GO" id="GO:0005615">
    <property type="term" value="C:extracellular space"/>
    <property type="evidence" value="ECO:0007669"/>
    <property type="project" value="TreeGrafter"/>
</dbReference>
<dbReference type="GO" id="GO:0008284">
    <property type="term" value="P:positive regulation of cell population proliferation"/>
    <property type="evidence" value="ECO:0007669"/>
    <property type="project" value="TreeGrafter"/>
</dbReference>
<dbReference type="PANTHER" id="PTHR11417:SF29">
    <property type="entry name" value="PROLACTIN-7C1"/>
    <property type="match status" value="1"/>
</dbReference>
<evidence type="ECO:0000256" key="4">
    <source>
        <dbReference type="PIRSR" id="PIRSR601400-1"/>
    </source>
</evidence>
<dbReference type="GO" id="GO:0046427">
    <property type="term" value="P:positive regulation of receptor signaling pathway via JAK-STAT"/>
    <property type="evidence" value="ECO:0007669"/>
    <property type="project" value="TreeGrafter"/>
</dbReference>
<dbReference type="InterPro" id="IPR009079">
    <property type="entry name" value="4_helix_cytokine-like_core"/>
</dbReference>
<feature type="binding site" evidence="4">
    <location>
        <position position="241"/>
    </location>
    <ligand>
        <name>Zn(2+)</name>
        <dbReference type="ChEBI" id="CHEBI:29105"/>
    </ligand>
</feature>
<evidence type="ECO:0000256" key="5">
    <source>
        <dbReference type="RuleBase" id="RU003618"/>
    </source>
</evidence>
<name>A0A061IDD4_CRIGR</name>
<comment type="similarity">
    <text evidence="2 5">Belongs to the somatotropin/prolactin family.</text>
</comment>
<comment type="subcellular location">
    <subcellularLocation>
        <location evidence="1 5">Secreted</location>
    </subcellularLocation>
</comment>
<dbReference type="Pfam" id="PF00103">
    <property type="entry name" value="Hormone_1"/>
    <property type="match status" value="1"/>
</dbReference>
<dbReference type="GO" id="GO:0005179">
    <property type="term" value="F:hormone activity"/>
    <property type="evidence" value="ECO:0007669"/>
    <property type="project" value="UniProtKB-KW"/>
</dbReference>
<evidence type="ECO:0000256" key="3">
    <source>
        <dbReference type="ARBA" id="ARBA00022525"/>
    </source>
</evidence>
<organism evidence="6 7">
    <name type="scientific">Cricetulus griseus</name>
    <name type="common">Chinese hamster</name>
    <name type="synonym">Cricetulus barabensis griseus</name>
    <dbReference type="NCBI Taxonomy" id="10029"/>
    <lineage>
        <taxon>Eukaryota</taxon>
        <taxon>Metazoa</taxon>
        <taxon>Chordata</taxon>
        <taxon>Craniata</taxon>
        <taxon>Vertebrata</taxon>
        <taxon>Euteleostomi</taxon>
        <taxon>Mammalia</taxon>
        <taxon>Eutheria</taxon>
        <taxon>Euarchontoglires</taxon>
        <taxon>Glires</taxon>
        <taxon>Rodentia</taxon>
        <taxon>Myomorpha</taxon>
        <taxon>Muroidea</taxon>
        <taxon>Cricetidae</taxon>
        <taxon>Cricetinae</taxon>
        <taxon>Cricetulus</taxon>
    </lineage>
</organism>
<reference evidence="7" key="1">
    <citation type="journal article" date="2013" name="Nat. Biotechnol.">
        <title>Chinese hamster genome sequenced from sorted chromosomes.</title>
        <authorList>
            <person name="Brinkrolf K."/>
            <person name="Rupp O."/>
            <person name="Laux H."/>
            <person name="Kollin F."/>
            <person name="Ernst W."/>
            <person name="Linke B."/>
            <person name="Kofler R."/>
            <person name="Romand S."/>
            <person name="Hesse F."/>
            <person name="Budach W.E."/>
            <person name="Galosy S."/>
            <person name="Muller D."/>
            <person name="Noll T."/>
            <person name="Wienberg J."/>
            <person name="Jostock T."/>
            <person name="Leonard M."/>
            <person name="Grillari J."/>
            <person name="Tauch A."/>
            <person name="Goesmann A."/>
            <person name="Helk B."/>
            <person name="Mott J.E."/>
            <person name="Puhler A."/>
            <person name="Borth N."/>
        </authorList>
    </citation>
    <scope>NUCLEOTIDE SEQUENCE [LARGE SCALE GENOMIC DNA]</scope>
    <source>
        <strain evidence="7">17A/GY</strain>
    </source>
</reference>
<dbReference type="GO" id="GO:1903489">
    <property type="term" value="P:positive regulation of lactation"/>
    <property type="evidence" value="ECO:0007669"/>
    <property type="project" value="TreeGrafter"/>
</dbReference>
<dbReference type="GO" id="GO:0007565">
    <property type="term" value="P:female pregnancy"/>
    <property type="evidence" value="ECO:0007669"/>
    <property type="project" value="TreeGrafter"/>
</dbReference>
<keyword evidence="5" id="KW-0372">Hormone</keyword>
<evidence type="ECO:0000313" key="6">
    <source>
        <dbReference type="EMBL" id="ERE79506.1"/>
    </source>
</evidence>
<dbReference type="Gene3D" id="1.20.1250.10">
    <property type="match status" value="1"/>
</dbReference>
<dbReference type="PRINTS" id="PR00836">
    <property type="entry name" value="SOMATOTROPIN"/>
</dbReference>
<evidence type="ECO:0000256" key="2">
    <source>
        <dbReference type="ARBA" id="ARBA00008474"/>
    </source>
</evidence>
<dbReference type="GO" id="GO:0005148">
    <property type="term" value="F:prolactin receptor binding"/>
    <property type="evidence" value="ECO:0007669"/>
    <property type="project" value="TreeGrafter"/>
</dbReference>
<dbReference type="CDD" id="cd10288">
    <property type="entry name" value="prolactin_like"/>
    <property type="match status" value="1"/>
</dbReference>
<dbReference type="Proteomes" id="UP000030759">
    <property type="component" value="Unassembled WGS sequence"/>
</dbReference>